<evidence type="ECO:0000313" key="1">
    <source>
        <dbReference type="EMBL" id="KAH9678798.1"/>
    </source>
</evidence>
<proteinExistence type="predicted"/>
<dbReference type="Proteomes" id="UP000829398">
    <property type="component" value="Chromosome 9"/>
</dbReference>
<keyword evidence="2" id="KW-1185">Reference proteome</keyword>
<comment type="caution">
    <text evidence="1">The sequence shown here is derived from an EMBL/GenBank/DDBJ whole genome shotgun (WGS) entry which is preliminary data.</text>
</comment>
<gene>
    <name evidence="1" type="ORF">KPL71_025864</name>
</gene>
<evidence type="ECO:0000313" key="2">
    <source>
        <dbReference type="Proteomes" id="UP000829398"/>
    </source>
</evidence>
<accession>A0ACB8HVG0</accession>
<organism evidence="1 2">
    <name type="scientific">Citrus sinensis</name>
    <name type="common">Sweet orange</name>
    <name type="synonym">Citrus aurantium var. sinensis</name>
    <dbReference type="NCBI Taxonomy" id="2711"/>
    <lineage>
        <taxon>Eukaryota</taxon>
        <taxon>Viridiplantae</taxon>
        <taxon>Streptophyta</taxon>
        <taxon>Embryophyta</taxon>
        <taxon>Tracheophyta</taxon>
        <taxon>Spermatophyta</taxon>
        <taxon>Magnoliopsida</taxon>
        <taxon>eudicotyledons</taxon>
        <taxon>Gunneridae</taxon>
        <taxon>Pentapetalae</taxon>
        <taxon>rosids</taxon>
        <taxon>malvids</taxon>
        <taxon>Sapindales</taxon>
        <taxon>Rutaceae</taxon>
        <taxon>Aurantioideae</taxon>
        <taxon>Citrus</taxon>
    </lineage>
</organism>
<reference evidence="2" key="1">
    <citation type="journal article" date="2023" name="Hortic. Res.">
        <title>A chromosome-level phased genome enabling allele-level studies in sweet orange: a case study on citrus Huanglongbing tolerance.</title>
        <authorList>
            <person name="Wu B."/>
            <person name="Yu Q."/>
            <person name="Deng Z."/>
            <person name="Duan Y."/>
            <person name="Luo F."/>
            <person name="Gmitter F. Jr."/>
        </authorList>
    </citation>
    <scope>NUCLEOTIDE SEQUENCE [LARGE SCALE GENOMIC DNA]</scope>
    <source>
        <strain evidence="2">cv. Valencia</strain>
    </source>
</reference>
<sequence>MLAASADSMQKLLHELAGVTIPPDEVLGTGHKVELLKQLQKKPEHLELILQFWSPDEDVKLVESLLDLYHEGRFCVDNNFKSGYLKVLETALETKLPGCGIKAKPHIESRIKTLKMQFRTLHDMLTGPNCRGFNWDPQRKIVTAEKAVWDAYIQSHRQAANFKNKAFPHYEDLCTIYGKDHATGRNAVAPADVVEKIERTRVNNGTEGKNLNLNGEDVRNDVDDNMAFSHTRQMHPKTSNSSSRKRGRDEDSEDSVESLKELAILIVREMKESSSRLSRAIGQEINDKQVGLNGELKKITSLTTVERLKATTLIARDNAALNGFYSLSDEDRKVWVKLFLSGEI</sequence>
<name>A0ACB8HVG0_CITSI</name>
<protein>
    <submittedName>
        <fullName evidence="1">Myb DNA-bind 3 domain-containing protein</fullName>
    </submittedName>
</protein>
<dbReference type="EMBL" id="CM039178">
    <property type="protein sequence ID" value="KAH9678798.1"/>
    <property type="molecule type" value="Genomic_DNA"/>
</dbReference>